<evidence type="ECO:0000256" key="1">
    <source>
        <dbReference type="SAM" id="SignalP"/>
    </source>
</evidence>
<name>A0A4Z1NXV9_9PEZI</name>
<keyword evidence="3" id="KW-1185">Reference proteome</keyword>
<evidence type="ECO:0000313" key="3">
    <source>
        <dbReference type="Proteomes" id="UP000298493"/>
    </source>
</evidence>
<feature type="signal peptide" evidence="1">
    <location>
        <begin position="1"/>
        <end position="17"/>
    </location>
</feature>
<protein>
    <submittedName>
        <fullName evidence="2">Uncharacterized protein</fullName>
    </submittedName>
</protein>
<feature type="chain" id="PRO_5021193683" evidence="1">
    <location>
        <begin position="18"/>
        <end position="104"/>
    </location>
</feature>
<keyword evidence="1" id="KW-0732">Signal</keyword>
<sequence length="104" mass="10616">MQFSKVILLTITAVASAQEYDTPNNSTPIIVTITNTRTVLRVTTVTSTPDSIGTGIPYAAANATSVQAPKMTSPSSGTASNGAVENSINVAFLALAGVASLFLL</sequence>
<reference evidence="2 3" key="1">
    <citation type="submission" date="2019-04" db="EMBL/GenBank/DDBJ databases">
        <title>High contiguity whole genome sequence and gene annotation resource for two Venturia nashicola isolates.</title>
        <authorList>
            <person name="Prokchorchik M."/>
            <person name="Won K."/>
            <person name="Lee Y."/>
            <person name="Choi E.D."/>
            <person name="Segonzac C."/>
            <person name="Sohn K.H."/>
        </authorList>
    </citation>
    <scope>NUCLEOTIDE SEQUENCE [LARGE SCALE GENOMIC DNA]</scope>
    <source>
        <strain evidence="2 3">PRI2</strain>
    </source>
</reference>
<proteinExistence type="predicted"/>
<accession>A0A4Z1NXV9</accession>
<dbReference type="AlphaFoldDB" id="A0A4Z1NXV9"/>
<comment type="caution">
    <text evidence="2">The sequence shown here is derived from an EMBL/GenBank/DDBJ whole genome shotgun (WGS) entry which is preliminary data.</text>
</comment>
<evidence type="ECO:0000313" key="2">
    <source>
        <dbReference type="EMBL" id="TID20933.1"/>
    </source>
</evidence>
<dbReference type="Proteomes" id="UP000298493">
    <property type="component" value="Unassembled WGS sequence"/>
</dbReference>
<gene>
    <name evidence="2" type="ORF">E6O75_ATG05698</name>
</gene>
<organism evidence="2 3">
    <name type="scientific">Venturia nashicola</name>
    <dbReference type="NCBI Taxonomy" id="86259"/>
    <lineage>
        <taxon>Eukaryota</taxon>
        <taxon>Fungi</taxon>
        <taxon>Dikarya</taxon>
        <taxon>Ascomycota</taxon>
        <taxon>Pezizomycotina</taxon>
        <taxon>Dothideomycetes</taxon>
        <taxon>Pleosporomycetidae</taxon>
        <taxon>Venturiales</taxon>
        <taxon>Venturiaceae</taxon>
        <taxon>Venturia</taxon>
    </lineage>
</organism>
<dbReference type="EMBL" id="SNSC02000010">
    <property type="protein sequence ID" value="TID20933.1"/>
    <property type="molecule type" value="Genomic_DNA"/>
</dbReference>